<keyword evidence="2" id="KW-1185">Reference proteome</keyword>
<reference evidence="2" key="1">
    <citation type="journal article" date="2019" name="Int. J. Syst. Evol. Microbiol.">
        <title>The Global Catalogue of Microorganisms (GCM) 10K type strain sequencing project: providing services to taxonomists for standard genome sequencing and annotation.</title>
        <authorList>
            <consortium name="The Broad Institute Genomics Platform"/>
            <consortium name="The Broad Institute Genome Sequencing Center for Infectious Disease"/>
            <person name="Wu L."/>
            <person name="Ma J."/>
        </authorList>
    </citation>
    <scope>NUCLEOTIDE SEQUENCE [LARGE SCALE GENOMIC DNA]</scope>
    <source>
        <strain evidence="2">KCTC 42282</strain>
    </source>
</reference>
<sequence length="82" mass="9819">MTNHPNRSKVRYFKVSPRGFSNEVRYYRVREDQVTEVEAKFEDYEDREPGRYARWTTDAIARKPGVAEAWEDCLYAQLEKVI</sequence>
<accession>A0ABV7UIC1</accession>
<evidence type="ECO:0000313" key="2">
    <source>
        <dbReference type="Proteomes" id="UP001595704"/>
    </source>
</evidence>
<evidence type="ECO:0000313" key="1">
    <source>
        <dbReference type="EMBL" id="MFC3638195.1"/>
    </source>
</evidence>
<gene>
    <name evidence="1" type="ORF">ACFONL_12575</name>
</gene>
<name>A0ABV7UIC1_9HYPH</name>
<organism evidence="1 2">
    <name type="scientific">Camelimonas fluminis</name>
    <dbReference type="NCBI Taxonomy" id="1576911"/>
    <lineage>
        <taxon>Bacteria</taxon>
        <taxon>Pseudomonadati</taxon>
        <taxon>Pseudomonadota</taxon>
        <taxon>Alphaproteobacteria</taxon>
        <taxon>Hyphomicrobiales</taxon>
        <taxon>Chelatococcaceae</taxon>
        <taxon>Camelimonas</taxon>
    </lineage>
</organism>
<protein>
    <submittedName>
        <fullName evidence="1">Uncharacterized protein</fullName>
    </submittedName>
</protein>
<proteinExistence type="predicted"/>
<comment type="caution">
    <text evidence="1">The sequence shown here is derived from an EMBL/GenBank/DDBJ whole genome shotgun (WGS) entry which is preliminary data.</text>
</comment>
<dbReference type="EMBL" id="JBHRYC010000061">
    <property type="protein sequence ID" value="MFC3638195.1"/>
    <property type="molecule type" value="Genomic_DNA"/>
</dbReference>
<dbReference type="Proteomes" id="UP001595704">
    <property type="component" value="Unassembled WGS sequence"/>
</dbReference>
<dbReference type="RefSeq" id="WP_191320447.1">
    <property type="nucleotide sequence ID" value="NZ_BNCG01000017.1"/>
</dbReference>